<proteinExistence type="predicted"/>
<dbReference type="EMBL" id="AOIB01000014">
    <property type="protein sequence ID" value="ELY59896.1"/>
    <property type="molecule type" value="Genomic_DNA"/>
</dbReference>
<evidence type="ECO:0000313" key="3">
    <source>
        <dbReference type="Proteomes" id="UP000011688"/>
    </source>
</evidence>
<evidence type="ECO:0000313" key="2">
    <source>
        <dbReference type="EMBL" id="ELY59896.1"/>
    </source>
</evidence>
<accession>L9XEP7</accession>
<organism evidence="2 3">
    <name type="scientific">Natronococcus amylolyticus DSM 10524</name>
    <dbReference type="NCBI Taxonomy" id="1227497"/>
    <lineage>
        <taxon>Archaea</taxon>
        <taxon>Methanobacteriati</taxon>
        <taxon>Methanobacteriota</taxon>
        <taxon>Stenosarchaea group</taxon>
        <taxon>Halobacteria</taxon>
        <taxon>Halobacteriales</taxon>
        <taxon>Natrialbaceae</taxon>
        <taxon>Natronococcus</taxon>
    </lineage>
</organism>
<sequence length="113" mass="12168">MLSETEARGPDDAFIEELARLKRRGASVLVVGSARASQQAETCRRLLGHATDRPRRRILVSTTGEDAPIESLVDETPSDSHRIVRHEIDVRSASAASSDHAPTPSIGVPVTTT</sequence>
<dbReference type="eggNOG" id="arCOG02452">
    <property type="taxonomic scope" value="Archaea"/>
</dbReference>
<dbReference type="InterPro" id="IPR055927">
    <property type="entry name" value="DUF7504"/>
</dbReference>
<evidence type="ECO:0000256" key="1">
    <source>
        <dbReference type="SAM" id="MobiDB-lite"/>
    </source>
</evidence>
<comment type="caution">
    <text evidence="2">The sequence shown here is derived from an EMBL/GenBank/DDBJ whole genome shotgun (WGS) entry which is preliminary data.</text>
</comment>
<keyword evidence="3" id="KW-1185">Reference proteome</keyword>
<protein>
    <submittedName>
        <fullName evidence="2">Uncharacterized protein</fullName>
    </submittedName>
</protein>
<feature type="region of interest" description="Disordered" evidence="1">
    <location>
        <begin position="91"/>
        <end position="113"/>
    </location>
</feature>
<dbReference type="Proteomes" id="UP000011688">
    <property type="component" value="Unassembled WGS sequence"/>
</dbReference>
<dbReference type="Pfam" id="PF24336">
    <property type="entry name" value="DUF7504"/>
    <property type="match status" value="1"/>
</dbReference>
<dbReference type="AlphaFoldDB" id="L9XEP7"/>
<gene>
    <name evidence="2" type="ORF">C491_05991</name>
</gene>
<feature type="non-terminal residue" evidence="2">
    <location>
        <position position="113"/>
    </location>
</feature>
<reference evidence="2 3" key="1">
    <citation type="journal article" date="2014" name="PLoS Genet.">
        <title>Phylogenetically driven sequencing of extremely halophilic archaea reveals strategies for static and dynamic osmo-response.</title>
        <authorList>
            <person name="Becker E.A."/>
            <person name="Seitzer P.M."/>
            <person name="Tritt A."/>
            <person name="Larsen D."/>
            <person name="Krusor M."/>
            <person name="Yao A.I."/>
            <person name="Wu D."/>
            <person name="Madern D."/>
            <person name="Eisen J.A."/>
            <person name="Darling A.E."/>
            <person name="Facciotti M.T."/>
        </authorList>
    </citation>
    <scope>NUCLEOTIDE SEQUENCE [LARGE SCALE GENOMIC DNA]</scope>
    <source>
        <strain evidence="2 3">DSM 10524</strain>
    </source>
</reference>
<name>L9XEP7_9EURY</name>